<dbReference type="InterPro" id="IPR000182">
    <property type="entry name" value="GNAT_dom"/>
</dbReference>
<reference evidence="2" key="2">
    <citation type="journal article" date="2022" name="Microbiol. Resour. Announc.">
        <title>Metagenome Sequencing to Explore Phylogenomics of Terrestrial Cyanobacteria.</title>
        <authorList>
            <person name="Ward R.D."/>
            <person name="Stajich J.E."/>
            <person name="Johansen J.R."/>
            <person name="Huntemann M."/>
            <person name="Clum A."/>
            <person name="Foster B."/>
            <person name="Foster B."/>
            <person name="Roux S."/>
            <person name="Palaniappan K."/>
            <person name="Varghese N."/>
            <person name="Mukherjee S."/>
            <person name="Reddy T.B.K."/>
            <person name="Daum C."/>
            <person name="Copeland A."/>
            <person name="Chen I.A."/>
            <person name="Ivanova N.N."/>
            <person name="Kyrpides N.C."/>
            <person name="Shapiro N."/>
            <person name="Eloe-Fadrosh E.A."/>
            <person name="Pietrasiak N."/>
        </authorList>
    </citation>
    <scope>NUCLEOTIDE SEQUENCE</scope>
    <source>
        <strain evidence="2">CPER-KK1</strain>
    </source>
</reference>
<dbReference type="GO" id="GO:0016747">
    <property type="term" value="F:acyltransferase activity, transferring groups other than amino-acyl groups"/>
    <property type="evidence" value="ECO:0007669"/>
    <property type="project" value="InterPro"/>
</dbReference>
<dbReference type="EMBL" id="JAHHIF010000022">
    <property type="protein sequence ID" value="MBW4546168.1"/>
    <property type="molecule type" value="Genomic_DNA"/>
</dbReference>
<evidence type="ECO:0000313" key="2">
    <source>
        <dbReference type="EMBL" id="MBW4546168.1"/>
    </source>
</evidence>
<sequence>MVVNLCFSFLTSYQPTAASQDALAADASHFTIRTAQVQDLASLAEMLTDSFHSRSGIMGWAYPVLRLGIYEDLRNRLRSTAPHYVCLVALAVISGVGGTREELAGTVEIALRSPSSWQPRRSQYPYISNLAVSKSCRRRGVAKQLLLACEQTAVDWGFPDIYLHVLENNHQARQLYLKAGYQLHQIEPSYGAWLLGHPKRLLLQKHLSTTPNS</sequence>
<feature type="domain" description="N-acetyltransferase" evidence="1">
    <location>
        <begin position="30"/>
        <end position="200"/>
    </location>
</feature>
<protein>
    <submittedName>
        <fullName evidence="2">GNAT family N-acetyltransferase</fullName>
    </submittedName>
</protein>
<dbReference type="PANTHER" id="PTHR47489:SF2">
    <property type="entry name" value="GCN5-RELATED N-ACETYLTRANSFERASE 5, CHLOROPLASTIC"/>
    <property type="match status" value="1"/>
</dbReference>
<dbReference type="Proteomes" id="UP000753908">
    <property type="component" value="Unassembled WGS sequence"/>
</dbReference>
<dbReference type="PANTHER" id="PTHR47489">
    <property type="entry name" value="ACYL-COA N-ACYLTRANSFERASES (NAT) SUPERFAMILY PROTEIN"/>
    <property type="match status" value="1"/>
</dbReference>
<proteinExistence type="predicted"/>
<gene>
    <name evidence="2" type="ORF">KME25_17230</name>
</gene>
<dbReference type="CDD" id="cd04301">
    <property type="entry name" value="NAT_SF"/>
    <property type="match status" value="1"/>
</dbReference>
<organism evidence="2 3">
    <name type="scientific">Symplocastrum torsivum CPER-KK1</name>
    <dbReference type="NCBI Taxonomy" id="450513"/>
    <lineage>
        <taxon>Bacteria</taxon>
        <taxon>Bacillati</taxon>
        <taxon>Cyanobacteriota</taxon>
        <taxon>Cyanophyceae</taxon>
        <taxon>Oscillatoriophycideae</taxon>
        <taxon>Oscillatoriales</taxon>
        <taxon>Microcoleaceae</taxon>
        <taxon>Symplocastrum</taxon>
    </lineage>
</organism>
<comment type="caution">
    <text evidence="2">The sequence shown here is derived from an EMBL/GenBank/DDBJ whole genome shotgun (WGS) entry which is preliminary data.</text>
</comment>
<dbReference type="InterPro" id="IPR016181">
    <property type="entry name" value="Acyl_CoA_acyltransferase"/>
</dbReference>
<dbReference type="Pfam" id="PF00583">
    <property type="entry name" value="Acetyltransf_1"/>
    <property type="match status" value="1"/>
</dbReference>
<dbReference type="AlphaFoldDB" id="A0A951PMP1"/>
<accession>A0A951PMP1</accession>
<dbReference type="SUPFAM" id="SSF55729">
    <property type="entry name" value="Acyl-CoA N-acyltransferases (Nat)"/>
    <property type="match status" value="1"/>
</dbReference>
<reference evidence="2" key="1">
    <citation type="submission" date="2021-05" db="EMBL/GenBank/DDBJ databases">
        <authorList>
            <person name="Pietrasiak N."/>
            <person name="Ward R."/>
            <person name="Stajich J.E."/>
            <person name="Kurbessoian T."/>
        </authorList>
    </citation>
    <scope>NUCLEOTIDE SEQUENCE</scope>
    <source>
        <strain evidence="2">CPER-KK1</strain>
    </source>
</reference>
<evidence type="ECO:0000313" key="3">
    <source>
        <dbReference type="Proteomes" id="UP000753908"/>
    </source>
</evidence>
<dbReference type="PROSITE" id="PS51186">
    <property type="entry name" value="GNAT"/>
    <property type="match status" value="1"/>
</dbReference>
<name>A0A951PMP1_9CYAN</name>
<evidence type="ECO:0000259" key="1">
    <source>
        <dbReference type="PROSITE" id="PS51186"/>
    </source>
</evidence>
<dbReference type="Gene3D" id="3.40.630.30">
    <property type="match status" value="1"/>
</dbReference>